<dbReference type="Proteomes" id="UP000319213">
    <property type="component" value="Unassembled WGS sequence"/>
</dbReference>
<organism evidence="2 3">
    <name type="scientific">Thermopolyspora flexuosa</name>
    <dbReference type="NCBI Taxonomy" id="103836"/>
    <lineage>
        <taxon>Bacteria</taxon>
        <taxon>Bacillati</taxon>
        <taxon>Actinomycetota</taxon>
        <taxon>Actinomycetes</taxon>
        <taxon>Streptosporangiales</taxon>
        <taxon>Streptosporangiaceae</taxon>
        <taxon>Thermopolyspora</taxon>
    </lineage>
</organism>
<reference evidence="2 3" key="1">
    <citation type="submission" date="2019-06" db="EMBL/GenBank/DDBJ databases">
        <title>Sequencing the genomes of 1000 actinobacteria strains.</title>
        <authorList>
            <person name="Klenk H.-P."/>
        </authorList>
    </citation>
    <scope>NUCLEOTIDE SEQUENCE [LARGE SCALE GENOMIC DNA]</scope>
    <source>
        <strain evidence="2 3">DSM 43186</strain>
    </source>
</reference>
<dbReference type="EMBL" id="VFPQ01000001">
    <property type="protein sequence ID" value="TQM76883.1"/>
    <property type="molecule type" value="Genomic_DNA"/>
</dbReference>
<sequence>MNLLNGHHAPTTALDGGTVFDPLLLFVIVGCEVAFWVFLLAGLFARYALRRRRLGGVLLVCVPLVDLVLVVVSLLDLRRGGEPGLSHGLAAVYLGVSVAFGPALVRRTDAWFAHRFEGRPRPPRPRGREAVRHEWRMWGRWAAATAISNGVALVMSLAAVADADTGVLWDLPLRMVQVAVVWLVGWPLRLTLFPPPEPEEDAGERRPGRVRTGV</sequence>
<dbReference type="AlphaFoldDB" id="A0A543J224"/>
<gene>
    <name evidence="2" type="ORF">FHX40_3634</name>
</gene>
<feature type="transmembrane region" description="Helical" evidence="1">
    <location>
        <begin position="57"/>
        <end position="75"/>
    </location>
</feature>
<feature type="transmembrane region" description="Helical" evidence="1">
    <location>
        <begin position="141"/>
        <end position="161"/>
    </location>
</feature>
<keyword evidence="1" id="KW-0472">Membrane</keyword>
<feature type="transmembrane region" description="Helical" evidence="1">
    <location>
        <begin position="23"/>
        <end position="45"/>
    </location>
</feature>
<evidence type="ECO:0000313" key="3">
    <source>
        <dbReference type="Proteomes" id="UP000319213"/>
    </source>
</evidence>
<name>A0A543J224_9ACTN</name>
<accession>A0A543J224</accession>
<keyword evidence="1" id="KW-0812">Transmembrane</keyword>
<keyword evidence="1" id="KW-1133">Transmembrane helix</keyword>
<dbReference type="RefSeq" id="WP_211350309.1">
    <property type="nucleotide sequence ID" value="NZ_BMPV01000005.1"/>
</dbReference>
<feature type="transmembrane region" description="Helical" evidence="1">
    <location>
        <begin position="87"/>
        <end position="105"/>
    </location>
</feature>
<proteinExistence type="predicted"/>
<evidence type="ECO:0000313" key="2">
    <source>
        <dbReference type="EMBL" id="TQM76883.1"/>
    </source>
</evidence>
<keyword evidence="3" id="KW-1185">Reference proteome</keyword>
<evidence type="ECO:0000256" key="1">
    <source>
        <dbReference type="SAM" id="Phobius"/>
    </source>
</evidence>
<comment type="caution">
    <text evidence="2">The sequence shown here is derived from an EMBL/GenBank/DDBJ whole genome shotgun (WGS) entry which is preliminary data.</text>
</comment>
<protein>
    <submittedName>
        <fullName evidence="2">Uncharacterized protein</fullName>
    </submittedName>
</protein>